<dbReference type="Proteomes" id="UP000494256">
    <property type="component" value="Unassembled WGS sequence"/>
</dbReference>
<accession>A0A8S1BG76</accession>
<dbReference type="OrthoDB" id="18574at2759"/>
<gene>
    <name evidence="2" type="ORF">APLA_LOCUS17375</name>
</gene>
<evidence type="ECO:0000313" key="3">
    <source>
        <dbReference type="Proteomes" id="UP000494256"/>
    </source>
</evidence>
<dbReference type="AlphaFoldDB" id="A0A8S1BG76"/>
<evidence type="ECO:0000313" key="2">
    <source>
        <dbReference type="EMBL" id="CAB3261240.1"/>
    </source>
</evidence>
<feature type="compositionally biased region" description="Low complexity" evidence="1">
    <location>
        <begin position="74"/>
        <end position="86"/>
    </location>
</feature>
<sequence>MLVEKCEAKKLWQRTRHPTTKTRYNEATNQVKAALWEHRGDGRDDFLLSIEDEQPSIHKLRKKIMRRAYPHTPPVRTQRPSPVPSSRPRRDYDPQHRKAVYAP</sequence>
<organism evidence="2 3">
    <name type="scientific">Arctia plantaginis</name>
    <name type="common">Wood tiger moth</name>
    <name type="synonym">Phalaena plantaginis</name>
    <dbReference type="NCBI Taxonomy" id="874455"/>
    <lineage>
        <taxon>Eukaryota</taxon>
        <taxon>Metazoa</taxon>
        <taxon>Ecdysozoa</taxon>
        <taxon>Arthropoda</taxon>
        <taxon>Hexapoda</taxon>
        <taxon>Insecta</taxon>
        <taxon>Pterygota</taxon>
        <taxon>Neoptera</taxon>
        <taxon>Endopterygota</taxon>
        <taxon>Lepidoptera</taxon>
        <taxon>Glossata</taxon>
        <taxon>Ditrysia</taxon>
        <taxon>Noctuoidea</taxon>
        <taxon>Erebidae</taxon>
        <taxon>Arctiinae</taxon>
        <taxon>Arctia</taxon>
    </lineage>
</organism>
<protein>
    <submittedName>
        <fullName evidence="2">Uncharacterized protein</fullName>
    </submittedName>
</protein>
<proteinExistence type="predicted"/>
<evidence type="ECO:0000256" key="1">
    <source>
        <dbReference type="SAM" id="MobiDB-lite"/>
    </source>
</evidence>
<feature type="region of interest" description="Disordered" evidence="1">
    <location>
        <begin position="65"/>
        <end position="103"/>
    </location>
</feature>
<reference evidence="2 3" key="1">
    <citation type="submission" date="2020-04" db="EMBL/GenBank/DDBJ databases">
        <authorList>
            <person name="Wallbank WR R."/>
            <person name="Pardo Diaz C."/>
            <person name="Kozak K."/>
            <person name="Martin S."/>
            <person name="Jiggins C."/>
            <person name="Moest M."/>
            <person name="Warren A I."/>
            <person name="Byers J.R.P. K."/>
            <person name="Montejo-Kovacevich G."/>
            <person name="Yen C E."/>
        </authorList>
    </citation>
    <scope>NUCLEOTIDE SEQUENCE [LARGE SCALE GENOMIC DNA]</scope>
</reference>
<comment type="caution">
    <text evidence="2">The sequence shown here is derived from an EMBL/GenBank/DDBJ whole genome shotgun (WGS) entry which is preliminary data.</text>
</comment>
<dbReference type="EMBL" id="CADEBD010000959">
    <property type="protein sequence ID" value="CAB3261240.1"/>
    <property type="molecule type" value="Genomic_DNA"/>
</dbReference>
<name>A0A8S1BG76_ARCPL</name>